<comment type="caution">
    <text evidence="1">The sequence shown here is derived from an EMBL/GenBank/DDBJ whole genome shotgun (WGS) entry which is preliminary data.</text>
</comment>
<accession>A0A5J4TK69</accession>
<dbReference type="AlphaFoldDB" id="A0A5J4TK69"/>
<evidence type="ECO:0000313" key="2">
    <source>
        <dbReference type="Proteomes" id="UP000324800"/>
    </source>
</evidence>
<organism evidence="1 2">
    <name type="scientific">Streblomastix strix</name>
    <dbReference type="NCBI Taxonomy" id="222440"/>
    <lineage>
        <taxon>Eukaryota</taxon>
        <taxon>Metamonada</taxon>
        <taxon>Preaxostyla</taxon>
        <taxon>Oxymonadida</taxon>
        <taxon>Streblomastigidae</taxon>
        <taxon>Streblomastix</taxon>
    </lineage>
</organism>
<dbReference type="Proteomes" id="UP000324800">
    <property type="component" value="Unassembled WGS sequence"/>
</dbReference>
<reference evidence="1 2" key="1">
    <citation type="submission" date="2019-03" db="EMBL/GenBank/DDBJ databases">
        <title>Single cell metagenomics reveals metabolic interactions within the superorganism composed of flagellate Streblomastix strix and complex community of Bacteroidetes bacteria on its surface.</title>
        <authorList>
            <person name="Treitli S.C."/>
            <person name="Kolisko M."/>
            <person name="Husnik F."/>
            <person name="Keeling P."/>
            <person name="Hampl V."/>
        </authorList>
    </citation>
    <scope>NUCLEOTIDE SEQUENCE [LARGE SCALE GENOMIC DNA]</scope>
    <source>
        <strain evidence="1">ST1C</strain>
    </source>
</reference>
<gene>
    <name evidence="1" type="ORF">EZS28_045719</name>
</gene>
<evidence type="ECO:0000313" key="1">
    <source>
        <dbReference type="EMBL" id="KAA6358754.1"/>
    </source>
</evidence>
<proteinExistence type="predicted"/>
<sequence length="94" mass="10660">MFLRYLSYTILLQAKPYYRTLRSAKSLLLVSNPLQIVLTTESTILLCCVNGDPVKKHLIPYSSKNYCTSLPLNDLSPSPLILGLFVEFLMVLHN</sequence>
<name>A0A5J4TK69_9EUKA</name>
<dbReference type="EMBL" id="SNRW01029410">
    <property type="protein sequence ID" value="KAA6358754.1"/>
    <property type="molecule type" value="Genomic_DNA"/>
</dbReference>
<protein>
    <submittedName>
        <fullName evidence="1">Uncharacterized protein</fullName>
    </submittedName>
</protein>